<proteinExistence type="predicted"/>
<gene>
    <name evidence="3" type="ORF">CVLEPA_LOCUS27981</name>
</gene>
<reference evidence="3 4" key="1">
    <citation type="submission" date="2024-02" db="EMBL/GenBank/DDBJ databases">
        <authorList>
            <person name="Daric V."/>
            <person name="Darras S."/>
        </authorList>
    </citation>
    <scope>NUCLEOTIDE SEQUENCE [LARGE SCALE GENOMIC DNA]</scope>
</reference>
<evidence type="ECO:0000313" key="3">
    <source>
        <dbReference type="EMBL" id="CAK8694626.1"/>
    </source>
</evidence>
<evidence type="ECO:0000256" key="1">
    <source>
        <dbReference type="SAM" id="MobiDB-lite"/>
    </source>
</evidence>
<protein>
    <submittedName>
        <fullName evidence="3">Uncharacterized protein</fullName>
    </submittedName>
</protein>
<name>A0ABP0GSA8_CLALP</name>
<evidence type="ECO:0000313" key="4">
    <source>
        <dbReference type="Proteomes" id="UP001642483"/>
    </source>
</evidence>
<dbReference type="EMBL" id="CAWYQH010000141">
    <property type="protein sequence ID" value="CAK8694626.1"/>
    <property type="molecule type" value="Genomic_DNA"/>
</dbReference>
<sequence>MQVHLLYHEDQVYVFVALFILGGTAPFFVLYYTSPTFRRGTKQILGIRIRFVENSTSKFDRRSLHTSENIDDTSVVMKRASSVPDVQQRSQKRSSMQRERSRRVVRRSRSFTIGRWQPQPRPPSSTLDQNKDIDARYAMDTDE</sequence>
<evidence type="ECO:0000256" key="2">
    <source>
        <dbReference type="SAM" id="Phobius"/>
    </source>
</evidence>
<dbReference type="Proteomes" id="UP001642483">
    <property type="component" value="Unassembled WGS sequence"/>
</dbReference>
<feature type="transmembrane region" description="Helical" evidence="2">
    <location>
        <begin position="12"/>
        <end position="32"/>
    </location>
</feature>
<keyword evidence="2" id="KW-1133">Transmembrane helix</keyword>
<keyword evidence="2" id="KW-0472">Membrane</keyword>
<feature type="region of interest" description="Disordered" evidence="1">
    <location>
        <begin position="75"/>
        <end position="143"/>
    </location>
</feature>
<keyword evidence="2" id="KW-0812">Transmembrane</keyword>
<comment type="caution">
    <text evidence="3">The sequence shown here is derived from an EMBL/GenBank/DDBJ whole genome shotgun (WGS) entry which is preliminary data.</text>
</comment>
<accession>A0ABP0GSA8</accession>
<feature type="compositionally biased region" description="Basic residues" evidence="1">
    <location>
        <begin position="100"/>
        <end position="109"/>
    </location>
</feature>
<keyword evidence="4" id="KW-1185">Reference proteome</keyword>
<organism evidence="3 4">
    <name type="scientific">Clavelina lepadiformis</name>
    <name type="common">Light-bulb sea squirt</name>
    <name type="synonym">Ascidia lepadiformis</name>
    <dbReference type="NCBI Taxonomy" id="159417"/>
    <lineage>
        <taxon>Eukaryota</taxon>
        <taxon>Metazoa</taxon>
        <taxon>Chordata</taxon>
        <taxon>Tunicata</taxon>
        <taxon>Ascidiacea</taxon>
        <taxon>Aplousobranchia</taxon>
        <taxon>Clavelinidae</taxon>
        <taxon>Clavelina</taxon>
    </lineage>
</organism>
<feature type="compositionally biased region" description="Basic and acidic residues" evidence="1">
    <location>
        <begin position="129"/>
        <end position="143"/>
    </location>
</feature>